<organism evidence="1 2">
    <name type="scientific">Hypoxylon rubiginosum</name>
    <dbReference type="NCBI Taxonomy" id="110542"/>
    <lineage>
        <taxon>Eukaryota</taxon>
        <taxon>Fungi</taxon>
        <taxon>Dikarya</taxon>
        <taxon>Ascomycota</taxon>
        <taxon>Pezizomycotina</taxon>
        <taxon>Sordariomycetes</taxon>
        <taxon>Xylariomycetidae</taxon>
        <taxon>Xylariales</taxon>
        <taxon>Hypoxylaceae</taxon>
        <taxon>Hypoxylon</taxon>
    </lineage>
</organism>
<comment type="caution">
    <text evidence="1">The sequence shown here is derived from an EMBL/GenBank/DDBJ whole genome shotgun (WGS) entry which is preliminary data.</text>
</comment>
<reference evidence="1 2" key="1">
    <citation type="journal article" date="2022" name="New Phytol.">
        <title>Ecological generalism drives hyperdiversity of secondary metabolite gene clusters in xylarialean endophytes.</title>
        <authorList>
            <person name="Franco M.E.E."/>
            <person name="Wisecaver J.H."/>
            <person name="Arnold A.E."/>
            <person name="Ju Y.M."/>
            <person name="Slot J.C."/>
            <person name="Ahrendt S."/>
            <person name="Moore L.P."/>
            <person name="Eastman K.E."/>
            <person name="Scott K."/>
            <person name="Konkel Z."/>
            <person name="Mondo S.J."/>
            <person name="Kuo A."/>
            <person name="Hayes R.D."/>
            <person name="Haridas S."/>
            <person name="Andreopoulos B."/>
            <person name="Riley R."/>
            <person name="LaButti K."/>
            <person name="Pangilinan J."/>
            <person name="Lipzen A."/>
            <person name="Amirebrahimi M."/>
            <person name="Yan J."/>
            <person name="Adam C."/>
            <person name="Keymanesh K."/>
            <person name="Ng V."/>
            <person name="Louie K."/>
            <person name="Northen T."/>
            <person name="Drula E."/>
            <person name="Henrissat B."/>
            <person name="Hsieh H.M."/>
            <person name="Youens-Clark K."/>
            <person name="Lutzoni F."/>
            <person name="Miadlikowska J."/>
            <person name="Eastwood D.C."/>
            <person name="Hamelin R.C."/>
            <person name="Grigoriev I.V."/>
            <person name="U'Ren J.M."/>
        </authorList>
    </citation>
    <scope>NUCLEOTIDE SEQUENCE [LARGE SCALE GENOMIC DNA]</scope>
    <source>
        <strain evidence="1 2">CBS 119005</strain>
    </source>
</reference>
<protein>
    <submittedName>
        <fullName evidence="1">Uncharacterized protein</fullName>
    </submittedName>
</protein>
<proteinExistence type="predicted"/>
<keyword evidence="2" id="KW-1185">Reference proteome</keyword>
<dbReference type="Proteomes" id="UP001497700">
    <property type="component" value="Unassembled WGS sequence"/>
</dbReference>
<gene>
    <name evidence="1" type="ORF">F4820DRAFT_471973</name>
</gene>
<dbReference type="EMBL" id="MU393514">
    <property type="protein sequence ID" value="KAI4862963.1"/>
    <property type="molecule type" value="Genomic_DNA"/>
</dbReference>
<name>A0ACB9YVI5_9PEZI</name>
<evidence type="ECO:0000313" key="2">
    <source>
        <dbReference type="Proteomes" id="UP001497700"/>
    </source>
</evidence>
<accession>A0ACB9YVI5</accession>
<evidence type="ECO:0000313" key="1">
    <source>
        <dbReference type="EMBL" id="KAI4862963.1"/>
    </source>
</evidence>
<sequence length="589" mass="67887">MTSPSQSHEHGTDGRLRLPGYGLPIDSEPPSRSHFLHPFSYNRFESDGLKQREIRMMSFINLVTDKPNWEDKVYDDQTLVAWLEEAKLMDRDLDLDGDVYFSEHMYKVCVDELQEKAELLKTTGVVNILDAELAVAKSDTIVPPALATSLRAGVKALENMDKDWEPRSNGIILNLLDPSLFPLVHGTTRVLSRGRVSLDRCASYIGQGEPSVVNPYEIRRPAYWRTRQWLPSDIRWTETGPRVATYINNLNPKEYSDLYEVLGQFVAAAIPLWEECLFRGPDRRAPRIVTHPSGTSDYVLAEGAQPEFHHHGNIRFMDYNWWVQNRILRWPEPSQCKERLSRLRHPQVKPNLREDFARGLQVVFKLFNIQLTPEEPAYPGDSWCNVGVLNDHIVATALYYYDMENIGKSFLSFAHVFDSDVLTLQPPLEYPTTPDELPPQAIEDYESTRRWYGLKPNRFQILGSVAIRPGRLLAFPTVFQHMLGPFKLRDITQPGHLKVLAMYLVDPNIRVLSTDVVPPQQRDWWADELRNIKPLSRLPQEMRDAIVEFSDGFPLSKEQDRFALTEHEDLTAKRLNSWTISSLDYPLFC</sequence>